<sequence>MPSGLMGLLHRRHGLLEGKGVVEGHTCTGAQGPWFITSYTIQMQLHCCFNLKEQVCYLREWYYWNTALQEQAEIIHTDKHPNVKTRVKETQKIIRIMLKVFNEGTVCKNCFSKETSELIIFSGQDKSKISEFPKEQKCGVPNHSLF</sequence>
<evidence type="ECO:0000313" key="1">
    <source>
        <dbReference type="EMBL" id="KYO48493.1"/>
    </source>
</evidence>
<proteinExistence type="predicted"/>
<reference evidence="1 2" key="1">
    <citation type="journal article" date="2012" name="Genome Biol.">
        <title>Sequencing three crocodilian genomes to illuminate the evolution of archosaurs and amniotes.</title>
        <authorList>
            <person name="St John J.A."/>
            <person name="Braun E.L."/>
            <person name="Isberg S.R."/>
            <person name="Miles L.G."/>
            <person name="Chong A.Y."/>
            <person name="Gongora J."/>
            <person name="Dalzell P."/>
            <person name="Moran C."/>
            <person name="Bed'hom B."/>
            <person name="Abzhanov A."/>
            <person name="Burgess S.C."/>
            <person name="Cooksey A.M."/>
            <person name="Castoe T.A."/>
            <person name="Crawford N.G."/>
            <person name="Densmore L.D."/>
            <person name="Drew J.C."/>
            <person name="Edwards S.V."/>
            <person name="Faircloth B.C."/>
            <person name="Fujita M.K."/>
            <person name="Greenwold M.J."/>
            <person name="Hoffmann F.G."/>
            <person name="Howard J.M."/>
            <person name="Iguchi T."/>
            <person name="Janes D.E."/>
            <person name="Khan S.Y."/>
            <person name="Kohno S."/>
            <person name="de Koning A.J."/>
            <person name="Lance S.L."/>
            <person name="McCarthy F.M."/>
            <person name="McCormack J.E."/>
            <person name="Merchant M.E."/>
            <person name="Peterson D.G."/>
            <person name="Pollock D.D."/>
            <person name="Pourmand N."/>
            <person name="Raney B.J."/>
            <person name="Roessler K.A."/>
            <person name="Sanford J.R."/>
            <person name="Sawyer R.H."/>
            <person name="Schmidt C.J."/>
            <person name="Triplett E.W."/>
            <person name="Tuberville T.D."/>
            <person name="Venegas-Anaya M."/>
            <person name="Howard J.T."/>
            <person name="Jarvis E.D."/>
            <person name="Guillette L.J.Jr."/>
            <person name="Glenn T.C."/>
            <person name="Green R.E."/>
            <person name="Ray D.A."/>
        </authorList>
    </citation>
    <scope>NUCLEOTIDE SEQUENCE [LARGE SCALE GENOMIC DNA]</scope>
    <source>
        <strain evidence="1">KSC_2009_1</strain>
    </source>
</reference>
<evidence type="ECO:0000313" key="2">
    <source>
        <dbReference type="Proteomes" id="UP000050525"/>
    </source>
</evidence>
<organism evidence="1 2">
    <name type="scientific">Alligator mississippiensis</name>
    <name type="common">American alligator</name>
    <dbReference type="NCBI Taxonomy" id="8496"/>
    <lineage>
        <taxon>Eukaryota</taxon>
        <taxon>Metazoa</taxon>
        <taxon>Chordata</taxon>
        <taxon>Craniata</taxon>
        <taxon>Vertebrata</taxon>
        <taxon>Euteleostomi</taxon>
        <taxon>Archelosauria</taxon>
        <taxon>Archosauria</taxon>
        <taxon>Crocodylia</taxon>
        <taxon>Alligatoridae</taxon>
        <taxon>Alligatorinae</taxon>
        <taxon>Alligator</taxon>
    </lineage>
</organism>
<dbReference type="EMBL" id="AKHW03000190">
    <property type="protein sequence ID" value="KYO48493.1"/>
    <property type="molecule type" value="Genomic_DNA"/>
</dbReference>
<protein>
    <submittedName>
        <fullName evidence="1">Uncharacterized protein</fullName>
    </submittedName>
</protein>
<dbReference type="Proteomes" id="UP000050525">
    <property type="component" value="Unassembled WGS sequence"/>
</dbReference>
<comment type="caution">
    <text evidence="1">The sequence shown here is derived from an EMBL/GenBank/DDBJ whole genome shotgun (WGS) entry which is preliminary data.</text>
</comment>
<name>A0A151PHL5_ALLMI</name>
<dbReference type="AlphaFoldDB" id="A0A151PHL5"/>
<gene>
    <name evidence="1" type="ORF">Y1Q_0022681</name>
</gene>
<accession>A0A151PHL5</accession>
<keyword evidence="2" id="KW-1185">Reference proteome</keyword>